<dbReference type="AlphaFoldDB" id="A0A0J7KU66"/>
<evidence type="ECO:0000313" key="1">
    <source>
        <dbReference type="EMBL" id="KMQ93982.1"/>
    </source>
</evidence>
<evidence type="ECO:0000313" key="2">
    <source>
        <dbReference type="Proteomes" id="UP000036403"/>
    </source>
</evidence>
<protein>
    <submittedName>
        <fullName evidence="1">Retrovirus-related pol polyprotein from transposon tnt 1-94</fullName>
    </submittedName>
</protein>
<name>A0A0J7KU66_LASNI</name>
<dbReference type="EMBL" id="LBMM01003085">
    <property type="protein sequence ID" value="KMQ93982.1"/>
    <property type="molecule type" value="Genomic_DNA"/>
</dbReference>
<proteinExistence type="predicted"/>
<dbReference type="Pfam" id="PF14223">
    <property type="entry name" value="Retrotran_gag_2"/>
    <property type="match status" value="1"/>
</dbReference>
<comment type="caution">
    <text evidence="1">The sequence shown here is derived from an EMBL/GenBank/DDBJ whole genome shotgun (WGS) entry which is preliminary data.</text>
</comment>
<dbReference type="Proteomes" id="UP000036403">
    <property type="component" value="Unassembled WGS sequence"/>
</dbReference>
<keyword evidence="2" id="KW-1185">Reference proteome</keyword>
<reference evidence="1 2" key="1">
    <citation type="submission" date="2015-04" db="EMBL/GenBank/DDBJ databases">
        <title>Lasius niger genome sequencing.</title>
        <authorList>
            <person name="Konorov E.A."/>
            <person name="Nikitin M.A."/>
            <person name="Kirill M.V."/>
            <person name="Chang P."/>
        </authorList>
    </citation>
    <scope>NUCLEOTIDE SEQUENCE [LARGE SCALE GENOMIC DNA]</scope>
    <source>
        <tissue evidence="1">Whole</tissue>
    </source>
</reference>
<dbReference type="PaxDb" id="67767-A0A0J7KU66"/>
<sequence>MGKFFDAVDKLAAMKVEVNGNLLSIMLLYILPATFDNFRVTIESRDEFTSVDALKVKILEEYDVRAQSTVSDVIGGLAVKTNTKHPLRQKKMKKGKDSENTSKIFHCYKCGLPGYKLPNCPACNNYDKSDKSKKDSVKPPNKLSAHVVDDSYLACHTVFHKGYRVSVTLRGHVVGSWIVRPVSNTQGHRLIELQNALLVPDLRSNLMSVAKIIDKGEFVIFKIDSALVVDQNGTVKMEATYILSRKMMIMLVYKKYHTLPLQCGFGTIA</sequence>
<organism evidence="1 2">
    <name type="scientific">Lasius niger</name>
    <name type="common">Black garden ant</name>
    <dbReference type="NCBI Taxonomy" id="67767"/>
    <lineage>
        <taxon>Eukaryota</taxon>
        <taxon>Metazoa</taxon>
        <taxon>Ecdysozoa</taxon>
        <taxon>Arthropoda</taxon>
        <taxon>Hexapoda</taxon>
        <taxon>Insecta</taxon>
        <taxon>Pterygota</taxon>
        <taxon>Neoptera</taxon>
        <taxon>Endopterygota</taxon>
        <taxon>Hymenoptera</taxon>
        <taxon>Apocrita</taxon>
        <taxon>Aculeata</taxon>
        <taxon>Formicoidea</taxon>
        <taxon>Formicidae</taxon>
        <taxon>Formicinae</taxon>
        <taxon>Lasius</taxon>
        <taxon>Lasius</taxon>
    </lineage>
</organism>
<gene>
    <name evidence="1" type="ORF">RF55_5886</name>
</gene>
<accession>A0A0J7KU66</accession>